<proteinExistence type="predicted"/>
<reference evidence="1 2" key="2">
    <citation type="journal article" date="2012" name="Stand. Genomic Sci.">
        <title>Complete genome sequence of the sulfate-reducing firmicute Desulfotomaculum ruminis type strain (DL(T)).</title>
        <authorList>
            <person name="Spring S."/>
            <person name="Visser M."/>
            <person name="Lu M."/>
            <person name="Copeland A."/>
            <person name="Lapidus A."/>
            <person name="Lucas S."/>
            <person name="Cheng J.F."/>
            <person name="Han C."/>
            <person name="Tapia R."/>
            <person name="Goodwin L.A."/>
            <person name="Pitluck S."/>
            <person name="Ivanova N."/>
            <person name="Land M."/>
            <person name="Hauser L."/>
            <person name="Larimer F."/>
            <person name="Rohde M."/>
            <person name="Goker M."/>
            <person name="Detter J.C."/>
            <person name="Kyrpides N.C."/>
            <person name="Woyke T."/>
            <person name="Schaap P.J."/>
            <person name="Plugge C.M."/>
            <person name="Muyzer G."/>
            <person name="Kuever J."/>
            <person name="Pereira I.A."/>
            <person name="Parshina S.N."/>
            <person name="Bernier-Latmani R."/>
            <person name="Stams A.J."/>
            <person name="Klenk H.P."/>
        </authorList>
    </citation>
    <scope>NUCLEOTIDE SEQUENCE [LARGE SCALE GENOMIC DNA]</scope>
    <source>
        <strain evidence="2">ATCC 23193 / DSM 2154 / NCIB 8452 / DL</strain>
    </source>
</reference>
<dbReference type="eggNOG" id="ENOG5033J33">
    <property type="taxonomic scope" value="Bacteria"/>
</dbReference>
<accession>F6DKG5</accession>
<sequence length="215" mass="23697">MFEQLQASQGKNMVVELVNGRKISGTIVSVNQEYIRIQAEEGACTIPMNAIQIIWESQNPSITEENMRYVAEQLRNDENNRINCTSVPGFTCVNRYVCIPPDNCVFTFACPGVYSPAPPQGGCPAFQFQQPCGFQFGCIPFLFQCGFRFQQPCRPFQFNCSPFFFQCGSRFGCGPFQFQQPCTFQFGCTAPGGFACPGQAFIGIVGPMAGNDGGE</sequence>
<dbReference type="InterPro" id="IPR010920">
    <property type="entry name" value="LSM_dom_sf"/>
</dbReference>
<dbReference type="Proteomes" id="UP000009234">
    <property type="component" value="Chromosome"/>
</dbReference>
<dbReference type="KEGG" id="dru:Desru_0949"/>
<keyword evidence="2" id="KW-1185">Reference proteome</keyword>
<evidence type="ECO:0000313" key="1">
    <source>
        <dbReference type="EMBL" id="AEG59225.1"/>
    </source>
</evidence>
<reference evidence="2" key="1">
    <citation type="submission" date="2011-05" db="EMBL/GenBank/DDBJ databases">
        <title>Complete sequence of Desulfotomaculum ruminis DSM 2154.</title>
        <authorList>
            <person name="Lucas S."/>
            <person name="Copeland A."/>
            <person name="Lapidus A."/>
            <person name="Cheng J.-F."/>
            <person name="Goodwin L."/>
            <person name="Pitluck S."/>
            <person name="Lu M."/>
            <person name="Detter J.C."/>
            <person name="Han C."/>
            <person name="Tapia R."/>
            <person name="Land M."/>
            <person name="Hauser L."/>
            <person name="Kyrpides N."/>
            <person name="Ivanova N."/>
            <person name="Mikhailova N."/>
            <person name="Pagani I."/>
            <person name="Stams A.J.M."/>
            <person name="Plugge C.M."/>
            <person name="Muyzer G."/>
            <person name="Kuever J."/>
            <person name="Parshina S.N."/>
            <person name="Ivanova A.E."/>
            <person name="Nazina T.N."/>
            <person name="Brambilla E."/>
            <person name="Spring S."/>
            <person name="Klenk H.-P."/>
            <person name="Woyke T."/>
        </authorList>
    </citation>
    <scope>NUCLEOTIDE SEQUENCE [LARGE SCALE GENOMIC DNA]</scope>
    <source>
        <strain evidence="2">ATCC 23193 / DSM 2154 / NCIB 8452 / DL</strain>
    </source>
</reference>
<dbReference type="SUPFAM" id="SSF50182">
    <property type="entry name" value="Sm-like ribonucleoproteins"/>
    <property type="match status" value="1"/>
</dbReference>
<evidence type="ECO:0000313" key="2">
    <source>
        <dbReference type="Proteomes" id="UP000009234"/>
    </source>
</evidence>
<name>F6DKG5_DESRL</name>
<dbReference type="STRING" id="696281.Desru_0949"/>
<dbReference type="HOGENOM" id="CLU_1281483_0_0_9"/>
<organism evidence="1 2">
    <name type="scientific">Desulforamulus ruminis (strain ATCC 23193 / DSM 2154 / NCIMB 8452 / DL)</name>
    <name type="common">Desulfotomaculum ruminis</name>
    <dbReference type="NCBI Taxonomy" id="696281"/>
    <lineage>
        <taxon>Bacteria</taxon>
        <taxon>Bacillati</taxon>
        <taxon>Bacillota</taxon>
        <taxon>Clostridia</taxon>
        <taxon>Eubacteriales</taxon>
        <taxon>Peptococcaceae</taxon>
        <taxon>Desulforamulus</taxon>
    </lineage>
</organism>
<protein>
    <submittedName>
        <fullName evidence="1">Like-Sm ribonucleoprotein core</fullName>
    </submittedName>
</protein>
<dbReference type="AlphaFoldDB" id="F6DKG5"/>
<keyword evidence="1" id="KW-0687">Ribonucleoprotein</keyword>
<gene>
    <name evidence="1" type="ordered locus">Desru_0949</name>
</gene>
<dbReference type="EMBL" id="CP002780">
    <property type="protein sequence ID" value="AEG59225.1"/>
    <property type="molecule type" value="Genomic_DNA"/>
</dbReference>
<dbReference type="GO" id="GO:1990904">
    <property type="term" value="C:ribonucleoprotein complex"/>
    <property type="evidence" value="ECO:0007669"/>
    <property type="project" value="UniProtKB-KW"/>
</dbReference>